<evidence type="ECO:0000256" key="8">
    <source>
        <dbReference type="SAM" id="Phobius"/>
    </source>
</evidence>
<dbReference type="SUPFAM" id="SSF52058">
    <property type="entry name" value="L domain-like"/>
    <property type="match status" value="1"/>
</dbReference>
<keyword evidence="2" id="KW-0433">Leucine-rich repeat</keyword>
<dbReference type="InterPro" id="IPR032675">
    <property type="entry name" value="LRR_dom_sf"/>
</dbReference>
<evidence type="ECO:0000259" key="10">
    <source>
        <dbReference type="Pfam" id="PF12819"/>
    </source>
</evidence>
<dbReference type="Proteomes" id="UP000594638">
    <property type="component" value="Unassembled WGS sequence"/>
</dbReference>
<evidence type="ECO:0000256" key="3">
    <source>
        <dbReference type="ARBA" id="ARBA00022692"/>
    </source>
</evidence>
<feature type="transmembrane region" description="Helical" evidence="8">
    <location>
        <begin position="503"/>
        <end position="527"/>
    </location>
</feature>
<evidence type="ECO:0000256" key="6">
    <source>
        <dbReference type="ARBA" id="ARBA00022989"/>
    </source>
</evidence>
<dbReference type="InterPro" id="IPR024788">
    <property type="entry name" value="Malectin-like_Carb-bd_dom"/>
</dbReference>
<dbReference type="Gene3D" id="3.80.10.10">
    <property type="entry name" value="Ribonuclease Inhibitor"/>
    <property type="match status" value="1"/>
</dbReference>
<evidence type="ECO:0000256" key="5">
    <source>
        <dbReference type="ARBA" id="ARBA00022737"/>
    </source>
</evidence>
<evidence type="ECO:0000313" key="12">
    <source>
        <dbReference type="Proteomes" id="UP000594638"/>
    </source>
</evidence>
<dbReference type="InterPro" id="IPR001611">
    <property type="entry name" value="Leu-rich_rpt"/>
</dbReference>
<comment type="subcellular location">
    <subcellularLocation>
        <location evidence="1">Membrane</location>
        <topology evidence="1">Single-pass membrane protein</topology>
    </subcellularLocation>
</comment>
<dbReference type="GO" id="GO:0016020">
    <property type="term" value="C:membrane"/>
    <property type="evidence" value="ECO:0007669"/>
    <property type="project" value="UniProtKB-SubCell"/>
</dbReference>
<dbReference type="OrthoDB" id="2143199at2759"/>
<feature type="domain" description="Malectin-like" evidence="10">
    <location>
        <begin position="25"/>
        <end position="340"/>
    </location>
</feature>
<evidence type="ECO:0000256" key="4">
    <source>
        <dbReference type="ARBA" id="ARBA00022729"/>
    </source>
</evidence>
<dbReference type="Pfam" id="PF12819">
    <property type="entry name" value="Malectin_like"/>
    <property type="match status" value="1"/>
</dbReference>
<keyword evidence="11" id="KW-0675">Receptor</keyword>
<dbReference type="FunFam" id="3.80.10.10:FF:000129">
    <property type="entry name" value="Leucine-rich repeat receptor-like kinase"/>
    <property type="match status" value="1"/>
</dbReference>
<keyword evidence="4 9" id="KW-0732">Signal</keyword>
<dbReference type="EMBL" id="CACTIH010000005">
    <property type="protein sequence ID" value="CAA2933614.1"/>
    <property type="molecule type" value="Genomic_DNA"/>
</dbReference>
<accession>A0A8S0P7U8</accession>
<feature type="signal peptide" evidence="9">
    <location>
        <begin position="1"/>
        <end position="20"/>
    </location>
</feature>
<evidence type="ECO:0000256" key="7">
    <source>
        <dbReference type="ARBA" id="ARBA00023136"/>
    </source>
</evidence>
<proteinExistence type="predicted"/>
<protein>
    <submittedName>
        <fullName evidence="11">Probable LRR receptor-like serine threonine-kinase At1g05700</fullName>
    </submittedName>
</protein>
<dbReference type="AlphaFoldDB" id="A0A8S0P7U8"/>
<evidence type="ECO:0000256" key="1">
    <source>
        <dbReference type="ARBA" id="ARBA00004167"/>
    </source>
</evidence>
<keyword evidence="7 8" id="KW-0472">Membrane</keyword>
<keyword evidence="12" id="KW-1185">Reference proteome</keyword>
<comment type="caution">
    <text evidence="11">The sequence shown here is derived from an EMBL/GenBank/DDBJ whole genome shotgun (WGS) entry which is preliminary data.</text>
</comment>
<dbReference type="Pfam" id="PF00560">
    <property type="entry name" value="LRR_1"/>
    <property type="match status" value="2"/>
</dbReference>
<feature type="chain" id="PRO_5035944553" evidence="9">
    <location>
        <begin position="21"/>
        <end position="581"/>
    </location>
</feature>
<dbReference type="Gramene" id="OE9A101812T4">
    <property type="protein sequence ID" value="OE9A101812C4"/>
    <property type="gene ID" value="OE9A101812"/>
</dbReference>
<dbReference type="PANTHER" id="PTHR45631:SF44">
    <property type="entry name" value="CARBOHYDRATE-BINDING PROTEIN OF THE ER PROTEIN"/>
    <property type="match status" value="1"/>
</dbReference>
<dbReference type="PANTHER" id="PTHR45631">
    <property type="entry name" value="OS07G0107800 PROTEIN-RELATED"/>
    <property type="match status" value="1"/>
</dbReference>
<gene>
    <name evidence="11" type="ORF">OLEA9_A101812</name>
</gene>
<sequence>MASSLFLLVLIFCIFSVAAGVFVSIDCGSSDNYTDENLIQWTEDDLYIKNGENLMVQPANSISRVMDTLRVFTSRKKNCYLIESDTSGRVLVRASFYYGNYDKKSSPPTFDLQFDGNYWLTVETSSTDYVYYEAIYVVKKDYISVCVAQTEPNQFPFISALEVRGLESYMYNYIDKNYPLFLVKRIAYGANATVRYIDDHYDRIWTPEAAGKGLTEVNSDAFFSVPGIADNPPPAVLLNAVTTINPSSSILLNMGFPRVEVPAYLNWYFSEVTQLEANETRSFMVYKDGQPLTQAISPPYGNFTQWYASNYTVSSNTTFSLVPTKNSTLPPLINAMEVFLIGDALTDGTNSKDVEGLVSLQNAFEDLQDWSGDPCLPAPYTWDWINCSNDATPRVTALYLGSFNLSGPLPDFGSMNALETIDLHNNSLYGTIPDFLGTFPYLKELNLADNQFTGFIPGSLSKKNDLKLEVTGNPDLCTSGKSCQLTDDPKMRSSGSKEKKSKLPVILGITIPIFVVIWAIVGVYIILKHRRKTAAIAVLDAGQNGGAQMNEMKVNIEEQALNADQTYRQKHSCEHQERDLY</sequence>
<organism evidence="11 12">
    <name type="scientific">Olea europaea subsp. europaea</name>
    <dbReference type="NCBI Taxonomy" id="158383"/>
    <lineage>
        <taxon>Eukaryota</taxon>
        <taxon>Viridiplantae</taxon>
        <taxon>Streptophyta</taxon>
        <taxon>Embryophyta</taxon>
        <taxon>Tracheophyta</taxon>
        <taxon>Spermatophyta</taxon>
        <taxon>Magnoliopsida</taxon>
        <taxon>eudicotyledons</taxon>
        <taxon>Gunneridae</taxon>
        <taxon>Pentapetalae</taxon>
        <taxon>asterids</taxon>
        <taxon>lamiids</taxon>
        <taxon>Lamiales</taxon>
        <taxon>Oleaceae</taxon>
        <taxon>Oleeae</taxon>
        <taxon>Olea</taxon>
    </lineage>
</organism>
<evidence type="ECO:0000256" key="2">
    <source>
        <dbReference type="ARBA" id="ARBA00022614"/>
    </source>
</evidence>
<reference evidence="11 12" key="1">
    <citation type="submission" date="2019-12" db="EMBL/GenBank/DDBJ databases">
        <authorList>
            <person name="Alioto T."/>
            <person name="Alioto T."/>
            <person name="Gomez Garrido J."/>
        </authorList>
    </citation>
    <scope>NUCLEOTIDE SEQUENCE [LARGE SCALE GENOMIC DNA]</scope>
</reference>
<evidence type="ECO:0000313" key="11">
    <source>
        <dbReference type="EMBL" id="CAA2933614.1"/>
    </source>
</evidence>
<keyword evidence="6 8" id="KW-1133">Transmembrane helix</keyword>
<evidence type="ECO:0000256" key="9">
    <source>
        <dbReference type="SAM" id="SignalP"/>
    </source>
</evidence>
<keyword evidence="5" id="KW-0677">Repeat</keyword>
<keyword evidence="3 8" id="KW-0812">Transmembrane</keyword>
<name>A0A8S0P7U8_OLEEU</name>